<reference evidence="1 2" key="1">
    <citation type="submission" date="2024-06" db="EMBL/GenBank/DDBJ databases">
        <title>The Natural Products Discovery Center: Release of the First 8490 Sequenced Strains for Exploring Actinobacteria Biosynthetic Diversity.</title>
        <authorList>
            <person name="Kalkreuter E."/>
            <person name="Kautsar S.A."/>
            <person name="Yang D."/>
            <person name="Bader C.D."/>
            <person name="Teijaro C.N."/>
            <person name="Fluegel L."/>
            <person name="Davis C.M."/>
            <person name="Simpson J.R."/>
            <person name="Lauterbach L."/>
            <person name="Steele A.D."/>
            <person name="Gui C."/>
            <person name="Meng S."/>
            <person name="Li G."/>
            <person name="Viehrig K."/>
            <person name="Ye F."/>
            <person name="Su P."/>
            <person name="Kiefer A.F."/>
            <person name="Nichols A."/>
            <person name="Cepeda A.J."/>
            <person name="Yan W."/>
            <person name="Fan B."/>
            <person name="Jiang Y."/>
            <person name="Adhikari A."/>
            <person name="Zheng C.-J."/>
            <person name="Schuster L."/>
            <person name="Cowan T.M."/>
            <person name="Smanski M.J."/>
            <person name="Chevrette M.G."/>
            <person name="De Carvalho L.P.S."/>
            <person name="Shen B."/>
        </authorList>
    </citation>
    <scope>NUCLEOTIDE SEQUENCE [LARGE SCALE GENOMIC DNA]</scope>
    <source>
        <strain evidence="1 2">NPDC050100</strain>
    </source>
</reference>
<evidence type="ECO:0000313" key="1">
    <source>
        <dbReference type="EMBL" id="MEV0972879.1"/>
    </source>
</evidence>
<dbReference type="RefSeq" id="WP_061260702.1">
    <property type="nucleotide sequence ID" value="NZ_JBFALK010000019.1"/>
</dbReference>
<dbReference type="Proteomes" id="UP001551675">
    <property type="component" value="Unassembled WGS sequence"/>
</dbReference>
<proteinExistence type="predicted"/>
<dbReference type="EMBL" id="JBFALK010000019">
    <property type="protein sequence ID" value="MEV0972879.1"/>
    <property type="molecule type" value="Genomic_DNA"/>
</dbReference>
<organism evidence="1 2">
    <name type="scientific">Microtetraspora glauca</name>
    <dbReference type="NCBI Taxonomy" id="1996"/>
    <lineage>
        <taxon>Bacteria</taxon>
        <taxon>Bacillati</taxon>
        <taxon>Actinomycetota</taxon>
        <taxon>Actinomycetes</taxon>
        <taxon>Streptosporangiales</taxon>
        <taxon>Streptosporangiaceae</taxon>
        <taxon>Microtetraspora</taxon>
    </lineage>
</organism>
<accession>A0ABV3GML6</accession>
<evidence type="ECO:0000313" key="2">
    <source>
        <dbReference type="Proteomes" id="UP001551675"/>
    </source>
</evidence>
<sequence length="94" mass="9973">MLIEQGRLREIQAGLPRAAEPLGDVISAIVGLSVSESTFTSFTYSLALAYNEVEAYTLQELKGKVEDLVVITDKVGTTAAVWAGAESAATIRTV</sequence>
<evidence type="ECO:0008006" key="3">
    <source>
        <dbReference type="Google" id="ProtNLM"/>
    </source>
</evidence>
<gene>
    <name evidence="1" type="ORF">AB0I59_30100</name>
</gene>
<protein>
    <recommendedName>
        <fullName evidence="3">Heavy metal translocating P-type ATPase</fullName>
    </recommendedName>
</protein>
<keyword evidence="2" id="KW-1185">Reference proteome</keyword>
<name>A0ABV3GML6_MICGL</name>
<comment type="caution">
    <text evidence="1">The sequence shown here is derived from an EMBL/GenBank/DDBJ whole genome shotgun (WGS) entry which is preliminary data.</text>
</comment>